<dbReference type="EMBL" id="LT991978">
    <property type="protein sequence ID" value="SPK77279.1"/>
    <property type="molecule type" value="Genomic_DNA"/>
</dbReference>
<protein>
    <recommendedName>
        <fullName evidence="5">3-oxoacyl-[acyl-carrier-protein] reductase</fullName>
    </recommendedName>
</protein>
<dbReference type="InterPro" id="IPR051122">
    <property type="entry name" value="SDR_DHRS6-like"/>
</dbReference>
<dbReference type="GO" id="GO:0016491">
    <property type="term" value="F:oxidoreductase activity"/>
    <property type="evidence" value="ECO:0007669"/>
    <property type="project" value="UniProtKB-KW"/>
</dbReference>
<keyword evidence="3" id="KW-0614">Plasmid</keyword>
<dbReference type="PANTHER" id="PTHR43477">
    <property type="entry name" value="DIHYDROANTICAPSIN 7-DEHYDROGENASE"/>
    <property type="match status" value="1"/>
</dbReference>
<sequence>MLHQKRRFLRSLVKWRTSLLPRGGRVNAIAPGEIDTEILSPGTAEMVNRDVPLRRLGNPLEVAHTIYFLSTESSSYINGAEIHINGGQHV</sequence>
<dbReference type="AlphaFoldDB" id="A0A375IUI2"/>
<comment type="similarity">
    <text evidence="1">Belongs to the short-chain dehydrogenases/reductases (SDR) family.</text>
</comment>
<evidence type="ECO:0000313" key="4">
    <source>
        <dbReference type="Proteomes" id="UP000255505"/>
    </source>
</evidence>
<reference evidence="3 4" key="1">
    <citation type="submission" date="2018-01" db="EMBL/GenBank/DDBJ databases">
        <authorList>
            <person name="Gaut B.S."/>
            <person name="Morton B.R."/>
            <person name="Clegg M.T."/>
            <person name="Duvall M.R."/>
        </authorList>
    </citation>
    <scope>NUCLEOTIDE SEQUENCE [LARGE SCALE GENOMIC DNA]</scope>
    <source>
        <strain evidence="3">Cupriavidus taiwanensis LMG 19425</strain>
        <plasmid evidence="4">Plasmid iii</plasmid>
    </source>
</reference>
<dbReference type="PRINTS" id="PR00081">
    <property type="entry name" value="GDHRDH"/>
</dbReference>
<dbReference type="InterPro" id="IPR002347">
    <property type="entry name" value="SDR_fam"/>
</dbReference>
<evidence type="ECO:0000256" key="2">
    <source>
        <dbReference type="ARBA" id="ARBA00023002"/>
    </source>
</evidence>
<gene>
    <name evidence="3" type="ORF">CT19425_P30128</name>
</gene>
<name>A0A375IUI2_9BURK</name>
<proteinExistence type="inferred from homology"/>
<organism evidence="3 4">
    <name type="scientific">Cupriavidus taiwanensis</name>
    <dbReference type="NCBI Taxonomy" id="164546"/>
    <lineage>
        <taxon>Bacteria</taxon>
        <taxon>Pseudomonadati</taxon>
        <taxon>Pseudomonadota</taxon>
        <taxon>Betaproteobacteria</taxon>
        <taxon>Burkholderiales</taxon>
        <taxon>Burkholderiaceae</taxon>
        <taxon>Cupriavidus</taxon>
    </lineage>
</organism>
<keyword evidence="2" id="KW-0560">Oxidoreductase</keyword>
<dbReference type="SUPFAM" id="SSF51735">
    <property type="entry name" value="NAD(P)-binding Rossmann-fold domains"/>
    <property type="match status" value="1"/>
</dbReference>
<accession>A0A375IUI2</accession>
<geneLocation type="plasmid" evidence="3">
    <name>III</name>
</geneLocation>
<dbReference type="Gene3D" id="3.40.50.720">
    <property type="entry name" value="NAD(P)-binding Rossmann-like Domain"/>
    <property type="match status" value="1"/>
</dbReference>
<evidence type="ECO:0008006" key="5">
    <source>
        <dbReference type="Google" id="ProtNLM"/>
    </source>
</evidence>
<dbReference type="PANTHER" id="PTHR43477:SF1">
    <property type="entry name" value="DIHYDROANTICAPSIN 7-DEHYDROGENASE"/>
    <property type="match status" value="1"/>
</dbReference>
<evidence type="ECO:0000256" key="1">
    <source>
        <dbReference type="ARBA" id="ARBA00006484"/>
    </source>
</evidence>
<dbReference type="InterPro" id="IPR036291">
    <property type="entry name" value="NAD(P)-bd_dom_sf"/>
</dbReference>
<evidence type="ECO:0000313" key="3">
    <source>
        <dbReference type="EMBL" id="SPK77279.1"/>
    </source>
</evidence>
<dbReference type="Proteomes" id="UP000255505">
    <property type="component" value="Plasmid III"/>
</dbReference>
<dbReference type="Pfam" id="PF13561">
    <property type="entry name" value="adh_short_C2"/>
    <property type="match status" value="1"/>
</dbReference>